<dbReference type="OrthoDB" id="6958086at2"/>
<evidence type="ECO:0000313" key="1">
    <source>
        <dbReference type="EMBL" id="SDV49846.1"/>
    </source>
</evidence>
<keyword evidence="2" id="KW-1185">Reference proteome</keyword>
<dbReference type="AlphaFoldDB" id="A0A1H2PSB1"/>
<organism evidence="1 2">
    <name type="scientific">Chitinasiproducens palmae</name>
    <dbReference type="NCBI Taxonomy" id="1770053"/>
    <lineage>
        <taxon>Bacteria</taxon>
        <taxon>Pseudomonadati</taxon>
        <taxon>Pseudomonadota</taxon>
        <taxon>Betaproteobacteria</taxon>
        <taxon>Burkholderiales</taxon>
        <taxon>Burkholderiaceae</taxon>
        <taxon>Chitinasiproducens</taxon>
    </lineage>
</organism>
<dbReference type="EMBL" id="FNLO01000009">
    <property type="protein sequence ID" value="SDV49846.1"/>
    <property type="molecule type" value="Genomic_DNA"/>
</dbReference>
<dbReference type="Proteomes" id="UP000243719">
    <property type="component" value="Unassembled WGS sequence"/>
</dbReference>
<accession>A0A1H2PSB1</accession>
<reference evidence="2" key="1">
    <citation type="submission" date="2016-09" db="EMBL/GenBank/DDBJ databases">
        <authorList>
            <person name="Varghese N."/>
            <person name="Submissions S."/>
        </authorList>
    </citation>
    <scope>NUCLEOTIDE SEQUENCE [LARGE SCALE GENOMIC DNA]</scope>
    <source>
        <strain evidence="2">JS23</strain>
    </source>
</reference>
<name>A0A1H2PSB1_9BURK</name>
<gene>
    <name evidence="1" type="ORF">SAMN05216551_109188</name>
</gene>
<protein>
    <submittedName>
        <fullName evidence="1">Uncharacterized protein</fullName>
    </submittedName>
</protein>
<evidence type="ECO:0000313" key="2">
    <source>
        <dbReference type="Proteomes" id="UP000243719"/>
    </source>
</evidence>
<sequence length="187" mass="20399">MISTLVGAAVASVTTGVATWWTLSAQEKRAKRAQVAQTRALLQSISSEFETVLELYKLAVGNRISGLPDTGPVDLLWIAGSQYFPIYTANAAAIGTLDDHDLRQAVIIAYSRAQGLIDTFRMNNELLLRYDAAHVHHSLAPSDAARLLEQERLSALVLYGPSVRRAHQGLSEAVENALRLLRRHGAV</sequence>
<dbReference type="RefSeq" id="WP_139169717.1">
    <property type="nucleotide sequence ID" value="NZ_FNLO01000009.1"/>
</dbReference>
<proteinExistence type="predicted"/>